<keyword evidence="1" id="KW-0472">Membrane</keyword>
<dbReference type="EMBL" id="MNAD01000148">
    <property type="protein sequence ID" value="OJT15582.1"/>
    <property type="molecule type" value="Genomic_DNA"/>
</dbReference>
<dbReference type="AlphaFoldDB" id="A0A1M2W734"/>
<accession>A0A1M2W734</accession>
<keyword evidence="3" id="KW-1185">Reference proteome</keyword>
<gene>
    <name evidence="2" type="ORF">TRAPUB_6182</name>
</gene>
<reference evidence="2 3" key="1">
    <citation type="submission" date="2016-10" db="EMBL/GenBank/DDBJ databases">
        <title>Genome sequence of the basidiomycete white-rot fungus Trametes pubescens.</title>
        <authorList>
            <person name="Makela M.R."/>
            <person name="Granchi Z."/>
            <person name="Peng M."/>
            <person name="De Vries R.P."/>
            <person name="Grigoriev I."/>
            <person name="Riley R."/>
            <person name="Hilden K."/>
        </authorList>
    </citation>
    <scope>NUCLEOTIDE SEQUENCE [LARGE SCALE GENOMIC DNA]</scope>
    <source>
        <strain evidence="2 3">FBCC735</strain>
    </source>
</reference>
<feature type="transmembrane region" description="Helical" evidence="1">
    <location>
        <begin position="111"/>
        <end position="130"/>
    </location>
</feature>
<dbReference type="Proteomes" id="UP000184267">
    <property type="component" value="Unassembled WGS sequence"/>
</dbReference>
<organism evidence="2 3">
    <name type="scientific">Trametes pubescens</name>
    <name type="common">White-rot fungus</name>
    <dbReference type="NCBI Taxonomy" id="154538"/>
    <lineage>
        <taxon>Eukaryota</taxon>
        <taxon>Fungi</taxon>
        <taxon>Dikarya</taxon>
        <taxon>Basidiomycota</taxon>
        <taxon>Agaricomycotina</taxon>
        <taxon>Agaricomycetes</taxon>
        <taxon>Polyporales</taxon>
        <taxon>Polyporaceae</taxon>
        <taxon>Trametes</taxon>
    </lineage>
</organism>
<proteinExistence type="predicted"/>
<evidence type="ECO:0000313" key="2">
    <source>
        <dbReference type="EMBL" id="OJT15582.1"/>
    </source>
</evidence>
<evidence type="ECO:0000313" key="3">
    <source>
        <dbReference type="Proteomes" id="UP000184267"/>
    </source>
</evidence>
<dbReference type="OrthoDB" id="3250682at2759"/>
<comment type="caution">
    <text evidence="2">The sequence shown here is derived from an EMBL/GenBank/DDBJ whole genome shotgun (WGS) entry which is preliminary data.</text>
</comment>
<evidence type="ECO:0000256" key="1">
    <source>
        <dbReference type="SAM" id="Phobius"/>
    </source>
</evidence>
<feature type="transmembrane region" description="Helical" evidence="1">
    <location>
        <begin position="76"/>
        <end position="99"/>
    </location>
</feature>
<name>A0A1M2W734_TRAPU</name>
<protein>
    <submittedName>
        <fullName evidence="2">Uncharacterized protein</fullName>
    </submittedName>
</protein>
<dbReference type="OMA" id="YRTWLVW"/>
<dbReference type="STRING" id="154538.A0A1M2W734"/>
<sequence>MAYLDMGFQKVATDHGESLLCGHDYRGDTTKSTAFYSDLRQTTEIIRCAFLFLDMLVGDITITYRTWLVWRRDFRVVIFPTFTISGLLATAIGLMYLLLAATPSQSIFATAFGRWIIGFCAATLVTNTYGTGMIMYRMWTTNRARQKHGLLTASGGSHILEAMEIFVESAALYSAWTAVFVVLYAVRSPLQTVGSGCSPTITGISFMLITVRVNLGWVYNAAHLNGSGASDARSLPSAAASGGRSGTVVHLGGDAIPMRAISLSVTRSDTEVGEGKEVRLGEDG</sequence>
<keyword evidence="1" id="KW-1133">Transmembrane helix</keyword>
<keyword evidence="1" id="KW-0812">Transmembrane</keyword>